<evidence type="ECO:0000313" key="3">
    <source>
        <dbReference type="Proteomes" id="UP000027265"/>
    </source>
</evidence>
<protein>
    <submittedName>
        <fullName evidence="2">Uncharacterized protein</fullName>
    </submittedName>
</protein>
<dbReference type="Proteomes" id="UP000027265">
    <property type="component" value="Unassembled WGS sequence"/>
</dbReference>
<feature type="compositionally biased region" description="Polar residues" evidence="1">
    <location>
        <begin position="1"/>
        <end position="19"/>
    </location>
</feature>
<evidence type="ECO:0000313" key="2">
    <source>
        <dbReference type="EMBL" id="KDQ50185.1"/>
    </source>
</evidence>
<dbReference type="EMBL" id="KL197764">
    <property type="protein sequence ID" value="KDQ50185.1"/>
    <property type="molecule type" value="Genomic_DNA"/>
</dbReference>
<reference evidence="3" key="1">
    <citation type="journal article" date="2014" name="Proc. Natl. Acad. Sci. U.S.A.">
        <title>Extensive sampling of basidiomycete genomes demonstrates inadequacy of the white-rot/brown-rot paradigm for wood decay fungi.</title>
        <authorList>
            <person name="Riley R."/>
            <person name="Salamov A.A."/>
            <person name="Brown D.W."/>
            <person name="Nagy L.G."/>
            <person name="Floudas D."/>
            <person name="Held B.W."/>
            <person name="Levasseur A."/>
            <person name="Lombard V."/>
            <person name="Morin E."/>
            <person name="Otillar R."/>
            <person name="Lindquist E.A."/>
            <person name="Sun H."/>
            <person name="LaButti K.M."/>
            <person name="Schmutz J."/>
            <person name="Jabbour D."/>
            <person name="Luo H."/>
            <person name="Baker S.E."/>
            <person name="Pisabarro A.G."/>
            <person name="Walton J.D."/>
            <person name="Blanchette R.A."/>
            <person name="Henrissat B."/>
            <person name="Martin F."/>
            <person name="Cullen D."/>
            <person name="Hibbett D.S."/>
            <person name="Grigoriev I.V."/>
        </authorList>
    </citation>
    <scope>NUCLEOTIDE SEQUENCE [LARGE SCALE GENOMIC DNA]</scope>
    <source>
        <strain evidence="3">MUCL 33604</strain>
    </source>
</reference>
<organism evidence="2 3">
    <name type="scientific">Jaapia argillacea MUCL 33604</name>
    <dbReference type="NCBI Taxonomy" id="933084"/>
    <lineage>
        <taxon>Eukaryota</taxon>
        <taxon>Fungi</taxon>
        <taxon>Dikarya</taxon>
        <taxon>Basidiomycota</taxon>
        <taxon>Agaricomycotina</taxon>
        <taxon>Agaricomycetes</taxon>
        <taxon>Agaricomycetidae</taxon>
        <taxon>Jaapiales</taxon>
        <taxon>Jaapiaceae</taxon>
        <taxon>Jaapia</taxon>
    </lineage>
</organism>
<feature type="region of interest" description="Disordered" evidence="1">
    <location>
        <begin position="1"/>
        <end position="21"/>
    </location>
</feature>
<gene>
    <name evidence="2" type="ORF">JAAARDRAFT_200183</name>
</gene>
<proteinExistence type="predicted"/>
<name>A0A067P8N4_9AGAM</name>
<sequence>MSSQSTQLLSGPAQHSSEQPPYMNHRRDLCRHLTCLGSGTEGQALPHDDWTLDSYIQGEVEHILLGLARRICEIVRAYCSPHDVNAQLSPSDFSDWCTGVQFELLAYQRIHLDALGSGISQKVTRFFYEVLFAFFFWQQPPSNDWSAVLTDLSQDPYMVEAAASPGELPLPRWWTYEDVSAGLTELHSKFGLKVHRTLAVVQALENAWINQSAIARLESPVCLPWPSKSPHPPITDLDEIPSERFGLASKYYAGVGVPSLH</sequence>
<evidence type="ECO:0000256" key="1">
    <source>
        <dbReference type="SAM" id="MobiDB-lite"/>
    </source>
</evidence>
<dbReference type="AlphaFoldDB" id="A0A067P8N4"/>
<dbReference type="HOGENOM" id="CLU_1065829_0_0_1"/>
<keyword evidence="3" id="KW-1185">Reference proteome</keyword>
<accession>A0A067P8N4</accession>
<dbReference type="InParanoid" id="A0A067P8N4"/>